<dbReference type="Gene3D" id="1.25.10.10">
    <property type="entry name" value="Leucine-rich Repeat Variant"/>
    <property type="match status" value="2"/>
</dbReference>
<dbReference type="PANTHER" id="PTHR12596:SF2">
    <property type="entry name" value="EXPORTIN-7 ISOFORM X1"/>
    <property type="match status" value="1"/>
</dbReference>
<dbReference type="InterPro" id="IPR057947">
    <property type="entry name" value="TPR_XPO7/RBP17"/>
</dbReference>
<dbReference type="GO" id="GO:0006611">
    <property type="term" value="P:protein export from nucleus"/>
    <property type="evidence" value="ECO:0007669"/>
    <property type="project" value="TreeGrafter"/>
</dbReference>
<evidence type="ECO:0000313" key="9">
    <source>
        <dbReference type="EMBL" id="THU67878.1"/>
    </source>
</evidence>
<keyword evidence="10" id="KW-1185">Reference proteome</keyword>
<dbReference type="SUPFAM" id="SSF48371">
    <property type="entry name" value="ARM repeat"/>
    <property type="match status" value="1"/>
</dbReference>
<dbReference type="GO" id="GO:0005643">
    <property type="term" value="C:nuclear pore"/>
    <property type="evidence" value="ECO:0007669"/>
    <property type="project" value="TreeGrafter"/>
</dbReference>
<sequence>MESLAHLEALCERLYTSQDSVERAHAESTLKCFSVNPDYISQCQYILDNALTPYALMLASSSLLKQVMEHSLSLKLRLDIRNYVINYLASRGPELQNFVVGSLIQLLCRITKFGWFDDDRFREVVNEATNFLSQASSGHYSIGLKILNQLVSEMSQPNQGMSLTNHRKVACSFRDQSLFQIFQISLTSLHQLKSDEDMQVSVLRELALSLSLKCLSFDFVGTSVDESSEEFGTVQIPSLWKPVIQDPSTLQIFFDYYSITEPPLSKEALECLVRLASVRRSLFTDDPARSQFLAHLMRGTKEILQTGQGLADHDNYHEFCRLLGRFKVNFQLSELLSVEIYTDWIHLVAEFTTKSLQSWQWASNSVYYLLGLWSRLVTSVPYLKGDTPSLLDETVPKITEGFITSRFSSVQGGFSDDLSDNPLDNIELLQDQLECFPYLCRFQYGSSSVYIIKIMEPILQAYTERARLPTHGDVDELSVIEGQIAWIVHIIAAILKVRQTTCCSTESQELIDAELAARVLQLINITDSGLHSQRYGEISKQRLDRAILTFFQNFRKSYVGDLAMHSSKASGLFVPILASHFLTSFDAYFLLQQLYTRLSELLGIHDHLVLLNIIVGKIATNLKCYTECEEVIEHTLSLFLELASGYMTGKLLLKLDSIKFIISHHTRENFPFLEDNRCSHSRTTFYYTLGYLIFMEDSPVKFKSSMEPLLQVMIGLKTTPDAAFRSDAVKYAFIGLMRDLRGIAMATNSRRTYGLLFDWLYPAHMPLVLKAISHWADVPQRENFPFLEDNRCSHSRTTFYYTLGYLIFMEDSPVKFKSSMEPLLQVMIGLKTTPDAAFRSDAVKYAFIGLMRDLRGIAMATNSRRTYGLLFDWLYPAHMPLVLKAISHWADVPQVTTPLLKFMAEFVLNKAQRLTFDSSSANGILLFREVSKLVVAYGSRILSHPINTDVYANKYKGIWISLTILTRAMTGNYVNFGVFELYGDRALADVLDISLKMILSISLSDILAYQKLTKAYFAYMEVLFGNHISFILTLDTNTFMHIIASLESGLKGLDAGISSQCASAIDNLASFYFNNITVGEMPPSPATMNLARHVAECPNLFAEILKTLFEIVLFEDCGNQWSLSRPMLSLILISEQVFNDLKVQILASQPSDQVERLSLCFDKLMADVTRSLESKNRDKFTQNLTLFRHEFRVK</sequence>
<evidence type="ECO:0000256" key="1">
    <source>
        <dbReference type="ARBA" id="ARBA00004123"/>
    </source>
</evidence>
<dbReference type="Pfam" id="PF25795">
    <property type="entry name" value="TPR_XPO7"/>
    <property type="match status" value="1"/>
</dbReference>
<dbReference type="InterPro" id="IPR044189">
    <property type="entry name" value="XPO4/7-like"/>
</dbReference>
<dbReference type="FunFam" id="1.25.10.10:FF:000263">
    <property type="entry name" value="ARM repeat superfamily protein"/>
    <property type="match status" value="1"/>
</dbReference>
<dbReference type="Pfam" id="PF03810">
    <property type="entry name" value="IBN_N"/>
    <property type="match status" value="1"/>
</dbReference>
<dbReference type="SMART" id="SM00913">
    <property type="entry name" value="IBN_N"/>
    <property type="match status" value="1"/>
</dbReference>
<keyword evidence="4" id="KW-0813">Transport</keyword>
<dbReference type="GO" id="GO:0005049">
    <property type="term" value="F:nuclear export signal receptor activity"/>
    <property type="evidence" value="ECO:0007669"/>
    <property type="project" value="InterPro"/>
</dbReference>
<organism evidence="9 10">
    <name type="scientific">Musa balbisiana</name>
    <name type="common">Banana</name>
    <dbReference type="NCBI Taxonomy" id="52838"/>
    <lineage>
        <taxon>Eukaryota</taxon>
        <taxon>Viridiplantae</taxon>
        <taxon>Streptophyta</taxon>
        <taxon>Embryophyta</taxon>
        <taxon>Tracheophyta</taxon>
        <taxon>Spermatophyta</taxon>
        <taxon>Magnoliopsida</taxon>
        <taxon>Liliopsida</taxon>
        <taxon>Zingiberales</taxon>
        <taxon>Musaceae</taxon>
        <taxon>Musa</taxon>
    </lineage>
</organism>
<evidence type="ECO:0000256" key="5">
    <source>
        <dbReference type="ARBA" id="ARBA00022490"/>
    </source>
</evidence>
<dbReference type="AlphaFoldDB" id="A0A4S8JZV7"/>
<reference evidence="9 10" key="1">
    <citation type="journal article" date="2019" name="Nat. Plants">
        <title>Genome sequencing of Musa balbisiana reveals subgenome evolution and function divergence in polyploid bananas.</title>
        <authorList>
            <person name="Yao X."/>
        </authorList>
    </citation>
    <scope>NUCLEOTIDE SEQUENCE [LARGE SCALE GENOMIC DNA]</scope>
    <source>
        <strain evidence="10">cv. DH-PKW</strain>
        <tissue evidence="9">Leaves</tissue>
    </source>
</reference>
<dbReference type="PANTHER" id="PTHR12596">
    <property type="entry name" value="EXPORTIN 4,7-RELATED"/>
    <property type="match status" value="1"/>
</dbReference>
<comment type="similarity">
    <text evidence="3">Belongs to the exportin family.</text>
</comment>
<dbReference type="Proteomes" id="UP000317650">
    <property type="component" value="Chromosome 5"/>
</dbReference>
<dbReference type="GO" id="GO:0031267">
    <property type="term" value="F:small GTPase binding"/>
    <property type="evidence" value="ECO:0007669"/>
    <property type="project" value="InterPro"/>
</dbReference>
<dbReference type="EMBL" id="PYDT01000003">
    <property type="protein sequence ID" value="THU67878.1"/>
    <property type="molecule type" value="Genomic_DNA"/>
</dbReference>
<feature type="domain" description="Importin N-terminal" evidence="8">
    <location>
        <begin position="26"/>
        <end position="90"/>
    </location>
</feature>
<keyword evidence="6" id="KW-0653">Protein transport</keyword>
<dbReference type="InterPro" id="IPR001494">
    <property type="entry name" value="Importin-beta_N"/>
</dbReference>
<dbReference type="FunFam" id="1.25.10.10:FF:000158">
    <property type="entry name" value="ARM repeat superfamily protein"/>
    <property type="match status" value="1"/>
</dbReference>
<proteinExistence type="inferred from homology"/>
<comment type="subcellular location">
    <subcellularLocation>
        <location evidence="2">Cytoplasm</location>
    </subcellularLocation>
    <subcellularLocation>
        <location evidence="1">Nucleus</location>
    </subcellularLocation>
</comment>
<keyword evidence="7" id="KW-0539">Nucleus</keyword>
<keyword evidence="5" id="KW-0963">Cytoplasm</keyword>
<dbReference type="GO" id="GO:0005737">
    <property type="term" value="C:cytoplasm"/>
    <property type="evidence" value="ECO:0007669"/>
    <property type="project" value="UniProtKB-SubCell"/>
</dbReference>
<evidence type="ECO:0000259" key="8">
    <source>
        <dbReference type="SMART" id="SM00913"/>
    </source>
</evidence>
<comment type="caution">
    <text evidence="9">The sequence shown here is derived from an EMBL/GenBank/DDBJ whole genome shotgun (WGS) entry which is preliminary data.</text>
</comment>
<dbReference type="InterPro" id="IPR011989">
    <property type="entry name" value="ARM-like"/>
</dbReference>
<evidence type="ECO:0000256" key="3">
    <source>
        <dbReference type="ARBA" id="ARBA00009466"/>
    </source>
</evidence>
<evidence type="ECO:0000256" key="7">
    <source>
        <dbReference type="ARBA" id="ARBA00023242"/>
    </source>
</evidence>
<evidence type="ECO:0000313" key="10">
    <source>
        <dbReference type="Proteomes" id="UP000317650"/>
    </source>
</evidence>
<dbReference type="InterPro" id="IPR016024">
    <property type="entry name" value="ARM-type_fold"/>
</dbReference>
<evidence type="ECO:0000256" key="2">
    <source>
        <dbReference type="ARBA" id="ARBA00004496"/>
    </source>
</evidence>
<evidence type="ECO:0000256" key="4">
    <source>
        <dbReference type="ARBA" id="ARBA00022448"/>
    </source>
</evidence>
<protein>
    <recommendedName>
        <fullName evidence="8">Importin N-terminal domain-containing protein</fullName>
    </recommendedName>
</protein>
<accession>A0A4S8JZV7</accession>
<gene>
    <name evidence="9" type="ORF">C4D60_Mb05t29350</name>
</gene>
<evidence type="ECO:0000256" key="6">
    <source>
        <dbReference type="ARBA" id="ARBA00022927"/>
    </source>
</evidence>
<name>A0A4S8JZV7_MUSBA</name>
<dbReference type="STRING" id="52838.A0A4S8JZV7"/>